<keyword evidence="2" id="KW-1185">Reference proteome</keyword>
<dbReference type="Gene3D" id="3.30.40.10">
    <property type="entry name" value="Zinc/RING finger domain, C3HC4 (zinc finger)"/>
    <property type="match status" value="1"/>
</dbReference>
<feature type="non-terminal residue" evidence="1">
    <location>
        <position position="123"/>
    </location>
</feature>
<comment type="caution">
    <text evidence="1">The sequence shown here is derived from an EMBL/GenBank/DDBJ whole genome shotgun (WGS) entry which is preliminary data.</text>
</comment>
<dbReference type="InterPro" id="IPR013083">
    <property type="entry name" value="Znf_RING/FYVE/PHD"/>
</dbReference>
<dbReference type="Proteomes" id="UP000824469">
    <property type="component" value="Unassembled WGS sequence"/>
</dbReference>
<dbReference type="AlphaFoldDB" id="A0AA38H0I1"/>
<evidence type="ECO:0000313" key="2">
    <source>
        <dbReference type="Proteomes" id="UP000824469"/>
    </source>
</evidence>
<sequence>HGERQYSGSRMLEKDNFSKSILRGHYINSCATNRNTAHYIKKAEMSVRISKIKSEGQDKSYNTSDQLVTPVKYNEMAFATKADTILPTMPTSELPSELKCSLCQEIFKVAVMIPCCQFSFCCE</sequence>
<dbReference type="EMBL" id="JAHRHJ020000001">
    <property type="protein sequence ID" value="KAH9329955.1"/>
    <property type="molecule type" value="Genomic_DNA"/>
</dbReference>
<protein>
    <submittedName>
        <fullName evidence="1">Uncharacterized protein</fullName>
    </submittedName>
</protein>
<feature type="non-terminal residue" evidence="1">
    <location>
        <position position="1"/>
    </location>
</feature>
<evidence type="ECO:0000313" key="1">
    <source>
        <dbReference type="EMBL" id="KAH9329955.1"/>
    </source>
</evidence>
<accession>A0AA38H0I1</accession>
<dbReference type="OMA" id="HYINSCA"/>
<gene>
    <name evidence="1" type="ORF">KI387_002063</name>
</gene>
<reference evidence="1 2" key="1">
    <citation type="journal article" date="2021" name="Nat. Plants">
        <title>The Taxus genome provides insights into paclitaxel biosynthesis.</title>
        <authorList>
            <person name="Xiong X."/>
            <person name="Gou J."/>
            <person name="Liao Q."/>
            <person name="Li Y."/>
            <person name="Zhou Q."/>
            <person name="Bi G."/>
            <person name="Li C."/>
            <person name="Du R."/>
            <person name="Wang X."/>
            <person name="Sun T."/>
            <person name="Guo L."/>
            <person name="Liang H."/>
            <person name="Lu P."/>
            <person name="Wu Y."/>
            <person name="Zhang Z."/>
            <person name="Ro D.K."/>
            <person name="Shang Y."/>
            <person name="Huang S."/>
            <person name="Yan J."/>
        </authorList>
    </citation>
    <scope>NUCLEOTIDE SEQUENCE [LARGE SCALE GENOMIC DNA]</scope>
    <source>
        <strain evidence="1">Ta-2019</strain>
    </source>
</reference>
<organism evidence="1 2">
    <name type="scientific">Taxus chinensis</name>
    <name type="common">Chinese yew</name>
    <name type="synonym">Taxus wallichiana var. chinensis</name>
    <dbReference type="NCBI Taxonomy" id="29808"/>
    <lineage>
        <taxon>Eukaryota</taxon>
        <taxon>Viridiplantae</taxon>
        <taxon>Streptophyta</taxon>
        <taxon>Embryophyta</taxon>
        <taxon>Tracheophyta</taxon>
        <taxon>Spermatophyta</taxon>
        <taxon>Pinopsida</taxon>
        <taxon>Pinidae</taxon>
        <taxon>Conifers II</taxon>
        <taxon>Cupressales</taxon>
        <taxon>Taxaceae</taxon>
        <taxon>Taxus</taxon>
    </lineage>
</organism>
<name>A0AA38H0I1_TAXCH</name>
<proteinExistence type="predicted"/>